<dbReference type="InterPro" id="IPR025602">
    <property type="entry name" value="BCP1_family"/>
</dbReference>
<comment type="similarity">
    <text evidence="1 3">Belongs to the BCP1 family.</text>
</comment>
<keyword evidence="3" id="KW-0653">Protein transport</keyword>
<evidence type="ECO:0000256" key="4">
    <source>
        <dbReference type="SAM" id="MobiDB-lite"/>
    </source>
</evidence>
<organism evidence="5">
    <name type="scientific">Blastobotrys adeninivorans</name>
    <name type="common">Yeast</name>
    <name type="synonym">Arxula adeninivorans</name>
    <dbReference type="NCBI Taxonomy" id="409370"/>
    <lineage>
        <taxon>Eukaryota</taxon>
        <taxon>Fungi</taxon>
        <taxon>Dikarya</taxon>
        <taxon>Ascomycota</taxon>
        <taxon>Saccharomycotina</taxon>
        <taxon>Dipodascomycetes</taxon>
        <taxon>Dipodascales</taxon>
        <taxon>Trichomonascaceae</taxon>
        <taxon>Blastobotrys</taxon>
    </lineage>
</organism>
<dbReference type="Pfam" id="PF13862">
    <property type="entry name" value="BCCIP"/>
    <property type="match status" value="1"/>
</dbReference>
<feature type="compositionally biased region" description="Acidic residues" evidence="4">
    <location>
        <begin position="9"/>
        <end position="19"/>
    </location>
</feature>
<reference evidence="5" key="1">
    <citation type="submission" date="2014-02" db="EMBL/GenBank/DDBJ databases">
        <authorList>
            <person name="Genoscope - CEA"/>
        </authorList>
    </citation>
    <scope>NUCLEOTIDE SEQUENCE</scope>
    <source>
        <strain evidence="5">LS3</strain>
    </source>
</reference>
<dbReference type="EMBL" id="HG937693">
    <property type="protein sequence ID" value="CDP34530.1"/>
    <property type="molecule type" value="Genomic_DNA"/>
</dbReference>
<keyword evidence="3" id="KW-0813">Transport</keyword>
<evidence type="ECO:0000256" key="1">
    <source>
        <dbReference type="ARBA" id="ARBA00006781"/>
    </source>
</evidence>
<protein>
    <recommendedName>
        <fullName evidence="2 3">Protein BCP1</fullName>
    </recommendedName>
</protein>
<dbReference type="PhylomeDB" id="A0A060T086"/>
<comment type="function">
    <text evidence="3">Involved in nuclear export, actin cytoskeleton organization and vesicular transport.</text>
</comment>
<evidence type="ECO:0000313" key="5">
    <source>
        <dbReference type="EMBL" id="CDP34530.1"/>
    </source>
</evidence>
<accession>A0A060T086</accession>
<dbReference type="AlphaFoldDB" id="A0A060T086"/>
<name>A0A060T086_BLAAD</name>
<reference evidence="5" key="2">
    <citation type="submission" date="2014-06" db="EMBL/GenBank/DDBJ databases">
        <title>The complete genome of Blastobotrys (Arxula) adeninivorans LS3 - a yeast of biotechnological interest.</title>
        <authorList>
            <person name="Kunze G."/>
            <person name="Gaillardin C."/>
            <person name="Czernicka M."/>
            <person name="Durrens P."/>
            <person name="Martin T."/>
            <person name="Boer E."/>
            <person name="Gabaldon T."/>
            <person name="Cruz J."/>
            <person name="Talla E."/>
            <person name="Marck C."/>
            <person name="Goffeau A."/>
            <person name="Barbe V."/>
            <person name="Baret P."/>
            <person name="Baronian K."/>
            <person name="Beier S."/>
            <person name="Bleykasten C."/>
            <person name="Bode R."/>
            <person name="Casaregola S."/>
            <person name="Despons L."/>
            <person name="Fairhead C."/>
            <person name="Giersberg M."/>
            <person name="Gierski P."/>
            <person name="Hahnel U."/>
            <person name="Hartmann A."/>
            <person name="Jankowska D."/>
            <person name="Jubin C."/>
            <person name="Jung P."/>
            <person name="Lafontaine I."/>
            <person name="Leh-Louis V."/>
            <person name="Lemaire M."/>
            <person name="Marcet-Houben M."/>
            <person name="Mascher M."/>
            <person name="Morel G."/>
            <person name="Richard G.-F."/>
            <person name="Riechen J."/>
            <person name="Sacerdot C."/>
            <person name="Sarkar A."/>
            <person name="Savel G."/>
            <person name="Schacherer J."/>
            <person name="Sherman D."/>
            <person name="Straub M.-L."/>
            <person name="Stein N."/>
            <person name="Thierry A."/>
            <person name="Trautwein-Schult A."/>
            <person name="Westhof E."/>
            <person name="Worch S."/>
            <person name="Dujon B."/>
            <person name="Souciet J.-L."/>
            <person name="Wincker P."/>
            <person name="Scholz U."/>
            <person name="Neuveglise N."/>
        </authorList>
    </citation>
    <scope>NUCLEOTIDE SEQUENCE</scope>
    <source>
        <strain evidence="5">LS3</strain>
    </source>
</reference>
<evidence type="ECO:0000256" key="2">
    <source>
        <dbReference type="ARBA" id="ARBA00014649"/>
    </source>
</evidence>
<sequence length="307" mass="34871">MGKKRSAEAESDSEYDESVDQSFASVDTNAAVDVSDDENNGEGEEQEIVNVDFDFYDPKEIDFHAIKNLLRQVLDADNITFDLSALADLVLESPGTTIKVDGEESDPFALLSVVDMKKNSTKDVMKQLRDYFILQTSKNPEFNRKLRQLFSANASIGLVVAERLINMPIEVIPPMYRIYLKEHALAKSRESTKDSTPEYDYYLIVSKSFTEEQSKLDSEERRPLKKGRGLTRRKETFYFHPEDEIFNANGLYNHSYKFRKQGSDADSKRAFQDMGIEATGHLILLSSDGFSKAIDQIEAKYPPPEEA</sequence>
<dbReference type="GO" id="GO:0015031">
    <property type="term" value="P:protein transport"/>
    <property type="evidence" value="ECO:0007669"/>
    <property type="project" value="UniProtKB-KW"/>
</dbReference>
<feature type="region of interest" description="Disordered" evidence="4">
    <location>
        <begin position="1"/>
        <end position="46"/>
    </location>
</feature>
<dbReference type="PANTHER" id="PTHR13261:SF0">
    <property type="entry name" value="BRCA2 AND CDKN1A-INTERACTING PROTEIN"/>
    <property type="match status" value="1"/>
</dbReference>
<dbReference type="GO" id="GO:0005634">
    <property type="term" value="C:nucleus"/>
    <property type="evidence" value="ECO:0007669"/>
    <property type="project" value="UniProtKB-SubCell"/>
</dbReference>
<proteinExistence type="inferred from homology"/>
<evidence type="ECO:0000256" key="3">
    <source>
        <dbReference type="PIRNR" id="PIRNR028983"/>
    </source>
</evidence>
<gene>
    <name evidence="5" type="ORF">GNLVRS02_ARAD1C14608g</name>
</gene>
<dbReference type="PIRSF" id="PIRSF028983">
    <property type="entry name" value="BCP1"/>
    <property type="match status" value="1"/>
</dbReference>
<dbReference type="PANTHER" id="PTHR13261">
    <property type="entry name" value="BRCA2 AND CDKN1A INTERACTING PROTEIN"/>
    <property type="match status" value="1"/>
</dbReference>
<comment type="subcellular location">
    <subcellularLocation>
        <location evidence="3">Nucleus</location>
    </subcellularLocation>
</comment>
<keyword evidence="3" id="KW-0539">Nucleus</keyword>
<feature type="compositionally biased region" description="Acidic residues" evidence="4">
    <location>
        <begin position="34"/>
        <end position="46"/>
    </location>
</feature>